<organism evidence="2 3">
    <name type="scientific">Echinicola strongylocentroti</name>
    <dbReference type="NCBI Taxonomy" id="1795355"/>
    <lineage>
        <taxon>Bacteria</taxon>
        <taxon>Pseudomonadati</taxon>
        <taxon>Bacteroidota</taxon>
        <taxon>Cytophagia</taxon>
        <taxon>Cytophagales</taxon>
        <taxon>Cyclobacteriaceae</taxon>
        <taxon>Echinicola</taxon>
    </lineage>
</organism>
<protein>
    <submittedName>
        <fullName evidence="2">Uncharacterized protein</fullName>
    </submittedName>
</protein>
<dbReference type="Proteomes" id="UP000248688">
    <property type="component" value="Chromosome"/>
</dbReference>
<evidence type="ECO:0000313" key="2">
    <source>
        <dbReference type="EMBL" id="AWW29498.1"/>
    </source>
</evidence>
<evidence type="ECO:0000256" key="1">
    <source>
        <dbReference type="SAM" id="Phobius"/>
    </source>
</evidence>
<name>A0A2Z4IG85_9BACT</name>
<evidence type="ECO:0000313" key="3">
    <source>
        <dbReference type="Proteomes" id="UP000248688"/>
    </source>
</evidence>
<dbReference type="EMBL" id="CP030041">
    <property type="protein sequence ID" value="AWW29498.1"/>
    <property type="molecule type" value="Genomic_DNA"/>
</dbReference>
<proteinExistence type="predicted"/>
<feature type="transmembrane region" description="Helical" evidence="1">
    <location>
        <begin position="66"/>
        <end position="85"/>
    </location>
</feature>
<sequence>MFLNTSIEHGRPEGNLYVLLEALSAYGKYYQSRYIAAYRWRMTLYYHSQKKASRAVTLGSSDAENFTYMVSGVLVIYNLCFIICLPKCAIYYQVDIFLFNTGPL</sequence>
<keyword evidence="1" id="KW-0812">Transmembrane</keyword>
<gene>
    <name evidence="2" type="ORF">DN752_04755</name>
</gene>
<keyword evidence="1" id="KW-1133">Transmembrane helix</keyword>
<keyword evidence="1" id="KW-0472">Membrane</keyword>
<dbReference type="KEGG" id="est:DN752_04755"/>
<keyword evidence="3" id="KW-1185">Reference proteome</keyword>
<accession>A0A2Z4IG85</accession>
<dbReference type="AlphaFoldDB" id="A0A2Z4IG85"/>
<reference evidence="2 3" key="1">
    <citation type="submission" date="2018-06" db="EMBL/GenBank/DDBJ databases">
        <title>Echinicola strongylocentroti sp. nov., isolated from a sea urchin Strongylocentrotus intermedius.</title>
        <authorList>
            <person name="Bae S.S."/>
        </authorList>
    </citation>
    <scope>NUCLEOTIDE SEQUENCE [LARGE SCALE GENOMIC DNA]</scope>
    <source>
        <strain evidence="2 3">MEBiC08714</strain>
    </source>
</reference>